<dbReference type="Proteomes" id="UP000018890">
    <property type="component" value="Unassembled WGS sequence"/>
</dbReference>
<reference evidence="1" key="1">
    <citation type="journal article" date="2014" name="Genome Announc.">
        <title>Draft Genome Sequences of Three Alkaliphilic Bacillus Strains, Bacillus wakoensis JCM 9140T, Bacillus akibai JCM 9157T, and Bacillus hemicellulosilyticus JCM 9152T.</title>
        <authorList>
            <person name="Yuki M."/>
            <person name="Oshima K."/>
            <person name="Suda W."/>
            <person name="Oshida Y."/>
            <person name="Kitamura K."/>
            <person name="Iida T."/>
            <person name="Hattori M."/>
            <person name="Ohkuma M."/>
        </authorList>
    </citation>
    <scope>NUCLEOTIDE SEQUENCE [LARGE SCALE GENOMIC DNA]</scope>
    <source>
        <strain evidence="1">JCM 9140</strain>
    </source>
</reference>
<keyword evidence="2" id="KW-1185">Reference proteome</keyword>
<evidence type="ECO:0000313" key="2">
    <source>
        <dbReference type="Proteomes" id="UP000018890"/>
    </source>
</evidence>
<protein>
    <submittedName>
        <fullName evidence="1">Uncharacterized protein</fullName>
    </submittedName>
</protein>
<gene>
    <name evidence="1" type="ORF">JCM9140_1542</name>
</gene>
<name>W4Q0N7_9BACI</name>
<dbReference type="EMBL" id="BAUT01000011">
    <property type="protein sequence ID" value="GAE25542.1"/>
    <property type="molecule type" value="Genomic_DNA"/>
</dbReference>
<organism evidence="1 2">
    <name type="scientific">Halalkalibacter wakoensis JCM 9140</name>
    <dbReference type="NCBI Taxonomy" id="1236970"/>
    <lineage>
        <taxon>Bacteria</taxon>
        <taxon>Bacillati</taxon>
        <taxon>Bacillota</taxon>
        <taxon>Bacilli</taxon>
        <taxon>Bacillales</taxon>
        <taxon>Bacillaceae</taxon>
        <taxon>Halalkalibacter</taxon>
    </lineage>
</organism>
<dbReference type="AlphaFoldDB" id="W4Q0N7"/>
<evidence type="ECO:0000313" key="1">
    <source>
        <dbReference type="EMBL" id="GAE25542.1"/>
    </source>
</evidence>
<dbReference type="STRING" id="1236970.JCM9140_1542"/>
<dbReference type="RefSeq" id="WP_166485453.1">
    <property type="nucleotide sequence ID" value="NZ_BAUT01000011.1"/>
</dbReference>
<sequence>MRCNSKCFLVEMEQNGERQTKTVTARSSIEARKTIRGQYGAATVIQSVVEKR</sequence>
<comment type="caution">
    <text evidence="1">The sequence shown here is derived from an EMBL/GenBank/DDBJ whole genome shotgun (WGS) entry which is preliminary data.</text>
</comment>
<accession>W4Q0N7</accession>
<proteinExistence type="predicted"/>